<name>A0A2H0TDU2_9BACT</name>
<reference evidence="2" key="1">
    <citation type="submission" date="2017-09" db="EMBL/GenBank/DDBJ databases">
        <title>Depth-based differentiation of microbial function through sediment-hosted aquifers and enrichment of novel symbionts in the deep terrestrial subsurface.</title>
        <authorList>
            <person name="Probst A.J."/>
            <person name="Ladd B."/>
            <person name="Jarett J.K."/>
            <person name="Geller-Mcgrath D.E."/>
            <person name="Sieber C.M.K."/>
            <person name="Emerson J.B."/>
            <person name="Anantharaman K."/>
            <person name="Thomas B.C."/>
            <person name="Malmstrom R."/>
            <person name="Stieglmeier M."/>
            <person name="Klingl A."/>
            <person name="Woyke T."/>
            <person name="Ryan C.M."/>
            <person name="Banfield J.F."/>
        </authorList>
    </citation>
    <scope>NUCLEOTIDE SEQUENCE [LARGE SCALE GENOMIC DNA]</scope>
</reference>
<proteinExistence type="predicted"/>
<dbReference type="EMBL" id="PFCO01000003">
    <property type="protein sequence ID" value="PIR69710.1"/>
    <property type="molecule type" value="Genomic_DNA"/>
</dbReference>
<gene>
    <name evidence="1" type="ORF">COU47_01335</name>
</gene>
<sequence length="266" mass="28745">MKKIFVTVITIVVLSVPALAEDVFTRDMILRSHSPTSDVYSVPRGIQPYIPEKAGVIGFGTIAGLILSSIFAEEPTASFIRHSGATNVKTHYWFLGQKKKCKGIGGGSPLACTTWNNASDISTGELALANISTDIFKTIFAEDLRQATRGYEGTHYALMLNAVAITSMLEVCAHAASFVDLGIFTPDEATSVEKAWGKNAKIGYHAGSAIVCVFEVYMHGKDAIRNIAGKSYTVAVMPWEKIGINVGPFIAPAGDVGYGLEYRYYF</sequence>
<comment type="caution">
    <text evidence="1">The sequence shown here is derived from an EMBL/GenBank/DDBJ whole genome shotgun (WGS) entry which is preliminary data.</text>
</comment>
<evidence type="ECO:0000313" key="1">
    <source>
        <dbReference type="EMBL" id="PIR69710.1"/>
    </source>
</evidence>
<dbReference type="Proteomes" id="UP000231503">
    <property type="component" value="Unassembled WGS sequence"/>
</dbReference>
<organism evidence="1 2">
    <name type="scientific">Candidatus Niyogibacteria bacterium CG10_big_fil_rev_8_21_14_0_10_46_36</name>
    <dbReference type="NCBI Taxonomy" id="1974726"/>
    <lineage>
        <taxon>Bacteria</taxon>
        <taxon>Candidatus Niyogiibacteriota</taxon>
    </lineage>
</organism>
<evidence type="ECO:0000313" key="2">
    <source>
        <dbReference type="Proteomes" id="UP000231503"/>
    </source>
</evidence>
<protein>
    <submittedName>
        <fullName evidence="1">Uncharacterized protein</fullName>
    </submittedName>
</protein>
<dbReference type="AlphaFoldDB" id="A0A2H0TDU2"/>
<accession>A0A2H0TDU2</accession>